<protein>
    <submittedName>
        <fullName evidence="6">Protein slit</fullName>
    </submittedName>
</protein>
<evidence type="ECO:0000256" key="5">
    <source>
        <dbReference type="SAM" id="SignalP"/>
    </source>
</evidence>
<keyword evidence="4" id="KW-0472">Membrane</keyword>
<dbReference type="KEGG" id="agb:108909033"/>
<accession>V5G4E0</accession>
<dbReference type="PANTHER" id="PTHR24369">
    <property type="entry name" value="ANTIGEN BSP, PUTATIVE-RELATED"/>
    <property type="match status" value="1"/>
</dbReference>
<dbReference type="AlphaFoldDB" id="V5G4E0"/>
<name>V5G4E0_ANOGL</name>
<dbReference type="Pfam" id="PF13855">
    <property type="entry name" value="LRR_8"/>
    <property type="match status" value="2"/>
</dbReference>
<dbReference type="InterPro" id="IPR050541">
    <property type="entry name" value="LRR_TM_domain-containing"/>
</dbReference>
<dbReference type="Gene3D" id="3.80.10.10">
    <property type="entry name" value="Ribonuclease Inhibitor"/>
    <property type="match status" value="2"/>
</dbReference>
<keyword evidence="4" id="KW-0812">Transmembrane</keyword>
<evidence type="ECO:0000256" key="3">
    <source>
        <dbReference type="ARBA" id="ARBA00022737"/>
    </source>
</evidence>
<dbReference type="EMBL" id="GALX01003561">
    <property type="protein sequence ID" value="JAB64905.1"/>
    <property type="molecule type" value="Transcribed_RNA"/>
</dbReference>
<keyword evidence="3" id="KW-0677">Repeat</keyword>
<dbReference type="GeneID" id="108909033"/>
<evidence type="ECO:0000256" key="1">
    <source>
        <dbReference type="ARBA" id="ARBA00022614"/>
    </source>
</evidence>
<gene>
    <name evidence="6" type="primary">SLIT</name>
</gene>
<organism evidence="6">
    <name type="scientific">Anoplophora glabripennis</name>
    <name type="common">Asian longhorn beetle</name>
    <name type="synonym">Anoplophora nobilis</name>
    <dbReference type="NCBI Taxonomy" id="217634"/>
    <lineage>
        <taxon>Eukaryota</taxon>
        <taxon>Metazoa</taxon>
        <taxon>Ecdysozoa</taxon>
        <taxon>Arthropoda</taxon>
        <taxon>Hexapoda</taxon>
        <taxon>Insecta</taxon>
        <taxon>Pterygota</taxon>
        <taxon>Neoptera</taxon>
        <taxon>Endopterygota</taxon>
        <taxon>Coleoptera</taxon>
        <taxon>Polyphaga</taxon>
        <taxon>Cucujiformia</taxon>
        <taxon>Chrysomeloidea</taxon>
        <taxon>Cerambycidae</taxon>
        <taxon>Lamiinae</taxon>
        <taxon>Lamiini</taxon>
        <taxon>Anoplophora</taxon>
    </lineage>
</organism>
<dbReference type="SMART" id="SM00369">
    <property type="entry name" value="LRR_TYP"/>
    <property type="match status" value="2"/>
</dbReference>
<feature type="signal peptide" evidence="5">
    <location>
        <begin position="1"/>
        <end position="19"/>
    </location>
</feature>
<proteinExistence type="predicted"/>
<reference evidence="6" key="1">
    <citation type="submission" date="2013-07" db="EMBL/GenBank/DDBJ databases">
        <title>Midgut Transcriptome Profiling of Anoplphora glabripennis, a Lignocellulose Degrading, Wood-Boring Cerambycid.</title>
        <authorList>
            <person name="Scully E.D."/>
            <person name="Hoover K."/>
            <person name="Carlson J.E."/>
            <person name="Tien M."/>
            <person name="Geib S.M."/>
        </authorList>
    </citation>
    <scope>NUCLEOTIDE SEQUENCE</scope>
</reference>
<dbReference type="GO" id="GO:0005886">
    <property type="term" value="C:plasma membrane"/>
    <property type="evidence" value="ECO:0007669"/>
    <property type="project" value="TreeGrafter"/>
</dbReference>
<feature type="transmembrane region" description="Helical" evidence="4">
    <location>
        <begin position="371"/>
        <end position="391"/>
    </location>
</feature>
<evidence type="ECO:0000256" key="2">
    <source>
        <dbReference type="ARBA" id="ARBA00022729"/>
    </source>
</evidence>
<dbReference type="InterPro" id="IPR003591">
    <property type="entry name" value="Leu-rich_rpt_typical-subtyp"/>
</dbReference>
<dbReference type="OrthoDB" id="694479at2759"/>
<evidence type="ECO:0000256" key="4">
    <source>
        <dbReference type="SAM" id="Phobius"/>
    </source>
</evidence>
<keyword evidence="2 5" id="KW-0732">Signal</keyword>
<dbReference type="SUPFAM" id="SSF52058">
    <property type="entry name" value="L domain-like"/>
    <property type="match status" value="1"/>
</dbReference>
<keyword evidence="4" id="KW-1133">Transmembrane helix</keyword>
<keyword evidence="1" id="KW-0433">Leucine-rich repeat</keyword>
<dbReference type="PROSITE" id="PS51450">
    <property type="entry name" value="LRR"/>
    <property type="match status" value="2"/>
</dbReference>
<dbReference type="InterPro" id="IPR001611">
    <property type="entry name" value="Leu-rich_rpt"/>
</dbReference>
<dbReference type="PANTHER" id="PTHR24369:SF210">
    <property type="entry name" value="CHAOPTIN-RELATED"/>
    <property type="match status" value="1"/>
</dbReference>
<evidence type="ECO:0000313" key="6">
    <source>
        <dbReference type="EMBL" id="JAB64905.1"/>
    </source>
</evidence>
<dbReference type="PROSITE" id="PS51257">
    <property type="entry name" value="PROKAR_LIPOPROTEIN"/>
    <property type="match status" value="1"/>
</dbReference>
<feature type="chain" id="PRO_5004733117" evidence="5">
    <location>
        <begin position="20"/>
        <end position="415"/>
    </location>
</feature>
<sequence>MNRMKYFILLAALISACESGCPSMCNCTDSAVLCMETDLESVPSFESLINDPLIIDLSGNKINMIDNDDFSFDKSDRVKEVYLNNTELLDLDSEAFEEMENLQELYLGDNLLNSIPENLIEDLPNMILLDISNNHFSGDMPKIISKSLEVLAVANSKVTSLPVDSLKYLPNLKMLLLQQNNIKSIDPAVFENVNKNSFFVRLSYNIWDCSCENIQLFEYLAGRKFIDTADPYQCLTTEGTFVNIYQNGNIEHLKTRCVNKNPVTKDLSAFKENRFIIEAEEQLKEEEKEDSLDVKDADKPYSLVKEQNETLLDEPNSPFNIEDNEILDNYTNDEEYADILEREVDNTEEKVVEPKDYEESEQAKMNFDVNVGSFIAIFGSFIIGVVFGFCLNQFATMLRSRSLETSDSRTKLILP</sequence>
<dbReference type="InterPro" id="IPR032675">
    <property type="entry name" value="LRR_dom_sf"/>
</dbReference>